<dbReference type="InterPro" id="IPR036875">
    <property type="entry name" value="Znf_CCHC_sf"/>
</dbReference>
<keyword evidence="2" id="KW-0863">Zinc-finger</keyword>
<evidence type="ECO:0000259" key="4">
    <source>
        <dbReference type="PROSITE" id="PS50158"/>
    </source>
</evidence>
<evidence type="ECO:0000256" key="2">
    <source>
        <dbReference type="PROSITE-ProRule" id="PRU00047"/>
    </source>
</evidence>
<dbReference type="KEGG" id="sla:SERLADRAFT_432930"/>
<dbReference type="GO" id="GO:0006397">
    <property type="term" value="P:mRNA processing"/>
    <property type="evidence" value="ECO:0007669"/>
    <property type="project" value="UniProtKB-KW"/>
</dbReference>
<name>F8NFS3_SERL9</name>
<sequence>MKDGTAAAWSEAKMTESKTNNTYPTWADFMKNFTTSFKTANVKGTTLASLIKMKMEHRENVVAFNSRFMLDAGKSGINNEAMIMVYQKAICPPLLREAITSGELKTVEEWMNMVANLDANWTSANSILEGAWGSRDKKNYKGGNKGGKGESSTSIKRLTKEEGKNRRKEGRCFICNEKGHISRNC</sequence>
<dbReference type="SUPFAM" id="SSF57756">
    <property type="entry name" value="Retrovirus zinc finger-like domains"/>
    <property type="match status" value="1"/>
</dbReference>
<dbReference type="Gene3D" id="4.10.60.10">
    <property type="entry name" value="Zinc finger, CCHC-type"/>
    <property type="match status" value="1"/>
</dbReference>
<dbReference type="GO" id="GO:0003676">
    <property type="term" value="F:nucleic acid binding"/>
    <property type="evidence" value="ECO:0007669"/>
    <property type="project" value="InterPro"/>
</dbReference>
<accession>F8NFS3</accession>
<evidence type="ECO:0000313" key="5">
    <source>
        <dbReference type="EMBL" id="EGO31281.1"/>
    </source>
</evidence>
<keyword evidence="2" id="KW-0862">Zinc</keyword>
<reference evidence="5" key="1">
    <citation type="submission" date="2011-04" db="EMBL/GenBank/DDBJ databases">
        <title>Evolution of plant cell wall degrading machinery underlies the functional diversity of forest fungi.</title>
        <authorList>
            <consortium name="US DOE Joint Genome Institute (JGI-PGF)"/>
            <person name="Eastwood D.C."/>
            <person name="Floudas D."/>
            <person name="Binder M."/>
            <person name="Majcherczyk A."/>
            <person name="Schneider P."/>
            <person name="Aerts A."/>
            <person name="Asiegbu F.O."/>
            <person name="Baker S.E."/>
            <person name="Barry K."/>
            <person name="Bendiksby M."/>
            <person name="Blumentritt M."/>
            <person name="Coutinho P.M."/>
            <person name="Cullen D."/>
            <person name="Cullen D."/>
            <person name="Gathman A."/>
            <person name="Goodell B."/>
            <person name="Henrissat B."/>
            <person name="Ihrmark K."/>
            <person name="Kauserud H."/>
            <person name="Kohler A."/>
            <person name="LaButti K."/>
            <person name="Lapidus A."/>
            <person name="Lavin J.L."/>
            <person name="Lee Y.-H."/>
            <person name="Lindquist E."/>
            <person name="Lilly W."/>
            <person name="Lucas S."/>
            <person name="Morin E."/>
            <person name="Murat C."/>
            <person name="Oguiza J.A."/>
            <person name="Park J."/>
            <person name="Pisabarro A.G."/>
            <person name="Riley R."/>
            <person name="Rosling A."/>
            <person name="Salamov A."/>
            <person name="Schmidt O."/>
            <person name="Schmutz J."/>
            <person name="Skrede I."/>
            <person name="Stenlid J."/>
            <person name="Wiebenga A."/>
            <person name="Xie X."/>
            <person name="Kues U."/>
            <person name="Hibbett D.S."/>
            <person name="Hoffmeister D."/>
            <person name="Hogberg N."/>
            <person name="Martin F."/>
            <person name="Grigoriev I.V."/>
            <person name="Watkinson S.C."/>
        </authorList>
    </citation>
    <scope>NUCLEOTIDE SEQUENCE</scope>
    <source>
        <strain evidence="5">S7.9</strain>
    </source>
</reference>
<dbReference type="RefSeq" id="XP_007313165.1">
    <property type="nucleotide sequence ID" value="XM_007313103.1"/>
</dbReference>
<dbReference type="HOGENOM" id="CLU_000384_30_0_1"/>
<dbReference type="PROSITE" id="PS50158">
    <property type="entry name" value="ZF_CCHC"/>
    <property type="match status" value="1"/>
</dbReference>
<dbReference type="GO" id="GO:0008270">
    <property type="term" value="F:zinc ion binding"/>
    <property type="evidence" value="ECO:0007669"/>
    <property type="project" value="UniProtKB-KW"/>
</dbReference>
<keyword evidence="2" id="KW-0479">Metal-binding</keyword>
<feature type="region of interest" description="Disordered" evidence="3">
    <location>
        <begin position="138"/>
        <end position="162"/>
    </location>
</feature>
<feature type="domain" description="CCHC-type" evidence="4">
    <location>
        <begin position="171"/>
        <end position="185"/>
    </location>
</feature>
<dbReference type="OrthoDB" id="2692126at2759"/>
<gene>
    <name evidence="5" type="ORF">SERLADRAFT_432930</name>
</gene>
<dbReference type="GeneID" id="18814081"/>
<dbReference type="Proteomes" id="UP000008064">
    <property type="component" value="Unassembled WGS sequence"/>
</dbReference>
<protein>
    <recommendedName>
        <fullName evidence="4">CCHC-type domain-containing protein</fullName>
    </recommendedName>
</protein>
<dbReference type="AlphaFoldDB" id="F8NFS3"/>
<dbReference type="InterPro" id="IPR001878">
    <property type="entry name" value="Znf_CCHC"/>
</dbReference>
<evidence type="ECO:0000256" key="3">
    <source>
        <dbReference type="SAM" id="MobiDB-lite"/>
    </source>
</evidence>
<organism>
    <name type="scientific">Serpula lacrymans var. lacrymans (strain S7.9)</name>
    <name type="common">Dry rot fungus</name>
    <dbReference type="NCBI Taxonomy" id="578457"/>
    <lineage>
        <taxon>Eukaryota</taxon>
        <taxon>Fungi</taxon>
        <taxon>Dikarya</taxon>
        <taxon>Basidiomycota</taxon>
        <taxon>Agaricomycotina</taxon>
        <taxon>Agaricomycetes</taxon>
        <taxon>Agaricomycetidae</taxon>
        <taxon>Boletales</taxon>
        <taxon>Coniophorineae</taxon>
        <taxon>Serpulaceae</taxon>
        <taxon>Serpula</taxon>
    </lineage>
</organism>
<keyword evidence="1" id="KW-0507">mRNA processing</keyword>
<proteinExistence type="predicted"/>
<dbReference type="EMBL" id="GL945428">
    <property type="protein sequence ID" value="EGO31281.1"/>
    <property type="molecule type" value="Genomic_DNA"/>
</dbReference>
<evidence type="ECO:0000256" key="1">
    <source>
        <dbReference type="ARBA" id="ARBA00022664"/>
    </source>
</evidence>